<dbReference type="AlphaFoldDB" id="A0A1S3YGV6"/>
<dbReference type="PANTHER" id="PTHR11439">
    <property type="entry name" value="GAG-POL-RELATED RETROTRANSPOSON"/>
    <property type="match status" value="1"/>
</dbReference>
<sequence length="280" mass="31878">MINRVITRYSQQAEVDYTETFFPIVKMTTIRVLVTVVVKKGWDIFQLDVNNAFLHGDLYEDVYMEVLPSLLIDQSGPHKMKTSSSTIFVAVYVDDVIITGTDLVEIANLKTFLDKQFRIKDLGRLHYFLGLEVLYKPDGVIISQRKFTLDLLKEYGCFAYNNFSSPLDPTLKLKADEGTLLPDPTYYKKLVGKLNFLTNTRLDIAYNVQLLSQFIQAPRDTHLTAAFYLLRYLKKDPTLGIFFSNGCSISACYDSEWAACPDSRRSVIGYIILVGDNPIS</sequence>
<feature type="domain" description="Reverse transcriptase Ty1/copia-type" evidence="1">
    <location>
        <begin position="83"/>
        <end position="166"/>
    </location>
</feature>
<feature type="domain" description="Reverse transcriptase Ty1/copia-type" evidence="1">
    <location>
        <begin position="5"/>
        <end position="74"/>
    </location>
</feature>
<dbReference type="Pfam" id="PF07727">
    <property type="entry name" value="RVT_2"/>
    <property type="match status" value="2"/>
</dbReference>
<name>A0A1S3YGV6_TOBAC</name>
<dbReference type="PANTHER" id="PTHR11439:SF510">
    <property type="entry name" value="REVERSE TRANSCRIPTASE TY1_COPIA-TYPE DOMAIN-CONTAINING PROTEIN"/>
    <property type="match status" value="1"/>
</dbReference>
<dbReference type="RefSeq" id="XP_016451177.1">
    <property type="nucleotide sequence ID" value="XM_016595691.1"/>
</dbReference>
<dbReference type="SUPFAM" id="SSF56672">
    <property type="entry name" value="DNA/RNA polymerases"/>
    <property type="match status" value="1"/>
</dbReference>
<dbReference type="STRING" id="4097.A0A1S3YGV6"/>
<protein>
    <submittedName>
        <fullName evidence="2">Uncharacterized mitochondrial protein AtMg00810-like</fullName>
    </submittedName>
</protein>
<evidence type="ECO:0000313" key="2">
    <source>
        <dbReference type="RefSeq" id="XP_016451177.1"/>
    </source>
</evidence>
<dbReference type="PaxDb" id="4097-A0A1S3YGV6"/>
<organism evidence="2">
    <name type="scientific">Nicotiana tabacum</name>
    <name type="common">Common tobacco</name>
    <dbReference type="NCBI Taxonomy" id="4097"/>
    <lineage>
        <taxon>Eukaryota</taxon>
        <taxon>Viridiplantae</taxon>
        <taxon>Streptophyta</taxon>
        <taxon>Embryophyta</taxon>
        <taxon>Tracheophyta</taxon>
        <taxon>Spermatophyta</taxon>
        <taxon>Magnoliopsida</taxon>
        <taxon>eudicotyledons</taxon>
        <taxon>Gunneridae</taxon>
        <taxon>Pentapetalae</taxon>
        <taxon>asterids</taxon>
        <taxon>lamiids</taxon>
        <taxon>Solanales</taxon>
        <taxon>Solanaceae</taxon>
        <taxon>Nicotianoideae</taxon>
        <taxon>Nicotianeae</taxon>
        <taxon>Nicotiana</taxon>
    </lineage>
</organism>
<dbReference type="InterPro" id="IPR013103">
    <property type="entry name" value="RVT_2"/>
</dbReference>
<dbReference type="InterPro" id="IPR043502">
    <property type="entry name" value="DNA/RNA_pol_sf"/>
</dbReference>
<proteinExistence type="predicted"/>
<accession>A0A1S3YGV6</accession>
<reference evidence="2" key="1">
    <citation type="submission" date="2025-08" db="UniProtKB">
        <authorList>
            <consortium name="RefSeq"/>
        </authorList>
    </citation>
    <scope>IDENTIFICATION</scope>
</reference>
<evidence type="ECO:0000259" key="1">
    <source>
        <dbReference type="Pfam" id="PF07727"/>
    </source>
</evidence>
<gene>
    <name evidence="2" type="primary">LOC107775893</name>
</gene>
<dbReference type="KEGG" id="nta:107775893"/>
<dbReference type="OrthoDB" id="849654at2759"/>